<evidence type="ECO:0000313" key="8">
    <source>
        <dbReference type="EMBL" id="THF99205.1"/>
    </source>
</evidence>
<sequence>MIDHYWIGFFVVLAFLVGVLDASAGDVDPFYSWVEGFVEAQPKLYWNLFPTSQPMVEAYEAQTLQLDLCKNTGCVGDRCFPHCKFPLDGDSLDGHWYMQEPLYWQWRQWDCQSDCRYYCMVDTEKERASLGLGPVKYHGKWPFQRVYGIQEPVSVALSALNLAMHFRGWLSFFTLLYHKLPLKPDKKPYYDYTSLWHIYSLLAINSWFWSAVFHSRSPVGHSSLSPRPSSVIPQSIQAIISPLGGLLAL</sequence>
<evidence type="ECO:0000256" key="7">
    <source>
        <dbReference type="RuleBase" id="RU365066"/>
    </source>
</evidence>
<dbReference type="Proteomes" id="UP000306102">
    <property type="component" value="Unassembled WGS sequence"/>
</dbReference>
<comment type="subcellular location">
    <subcellularLocation>
        <location evidence="1">Endomembrane system</location>
        <topology evidence="1">Multi-pass membrane protein</topology>
    </subcellularLocation>
    <subcellularLocation>
        <location evidence="7">Golgi apparatus membrane</location>
        <topology evidence="7">Multi-pass membrane protein</topology>
    </subcellularLocation>
</comment>
<protein>
    <recommendedName>
        <fullName evidence="7">Post-GPI attachment to proteins factor 3</fullName>
    </recommendedName>
</protein>
<comment type="similarity">
    <text evidence="7">Belongs to the PGAP3 family.</text>
</comment>
<proteinExistence type="inferred from homology"/>
<evidence type="ECO:0000256" key="1">
    <source>
        <dbReference type="ARBA" id="ARBA00004127"/>
    </source>
</evidence>
<dbReference type="InterPro" id="IPR007217">
    <property type="entry name" value="Per1-like"/>
</dbReference>
<dbReference type="EMBL" id="SDRB02012002">
    <property type="protein sequence ID" value="THF99205.1"/>
    <property type="molecule type" value="Genomic_DNA"/>
</dbReference>
<comment type="caution">
    <text evidence="8">The sequence shown here is derived from an EMBL/GenBank/DDBJ whole genome shotgun (WGS) entry which is preliminary data.</text>
</comment>
<evidence type="ECO:0000256" key="3">
    <source>
        <dbReference type="ARBA" id="ARBA00022692"/>
    </source>
</evidence>
<reference evidence="8 9" key="1">
    <citation type="journal article" date="2018" name="Proc. Natl. Acad. Sci. U.S.A.">
        <title>Draft genome sequence of Camellia sinensis var. sinensis provides insights into the evolution of the tea genome and tea quality.</title>
        <authorList>
            <person name="Wei C."/>
            <person name="Yang H."/>
            <person name="Wang S."/>
            <person name="Zhao J."/>
            <person name="Liu C."/>
            <person name="Gao L."/>
            <person name="Xia E."/>
            <person name="Lu Y."/>
            <person name="Tai Y."/>
            <person name="She G."/>
            <person name="Sun J."/>
            <person name="Cao H."/>
            <person name="Tong W."/>
            <person name="Gao Q."/>
            <person name="Li Y."/>
            <person name="Deng W."/>
            <person name="Jiang X."/>
            <person name="Wang W."/>
            <person name="Chen Q."/>
            <person name="Zhang S."/>
            <person name="Li H."/>
            <person name="Wu J."/>
            <person name="Wang P."/>
            <person name="Li P."/>
            <person name="Shi C."/>
            <person name="Zheng F."/>
            <person name="Jian J."/>
            <person name="Huang B."/>
            <person name="Shan D."/>
            <person name="Shi M."/>
            <person name="Fang C."/>
            <person name="Yue Y."/>
            <person name="Li F."/>
            <person name="Li D."/>
            <person name="Wei S."/>
            <person name="Han B."/>
            <person name="Jiang C."/>
            <person name="Yin Y."/>
            <person name="Xia T."/>
            <person name="Zhang Z."/>
            <person name="Bennetzen J.L."/>
            <person name="Zhao S."/>
            <person name="Wan X."/>
        </authorList>
    </citation>
    <scope>NUCLEOTIDE SEQUENCE [LARGE SCALE GENOMIC DNA]</scope>
    <source>
        <strain evidence="9">cv. Shuchazao</strain>
        <tissue evidence="8">Leaf</tissue>
    </source>
</reference>
<keyword evidence="2 7" id="KW-0337">GPI-anchor biosynthesis</keyword>
<dbReference type="PANTHER" id="PTHR13148:SF0">
    <property type="entry name" value="POST-GPI ATTACHMENT TO PROTEINS FACTOR 3"/>
    <property type="match status" value="1"/>
</dbReference>
<evidence type="ECO:0000313" key="9">
    <source>
        <dbReference type="Proteomes" id="UP000306102"/>
    </source>
</evidence>
<gene>
    <name evidence="8" type="ORF">TEA_019884</name>
</gene>
<keyword evidence="9" id="KW-1185">Reference proteome</keyword>
<comment type="function">
    <text evidence="7">Involved in the lipid remodeling steps of GPI-anchor maturation.</text>
</comment>
<dbReference type="PANTHER" id="PTHR13148">
    <property type="entry name" value="PER1-RELATED"/>
    <property type="match status" value="1"/>
</dbReference>
<evidence type="ECO:0000256" key="5">
    <source>
        <dbReference type="ARBA" id="ARBA00022989"/>
    </source>
</evidence>
<keyword evidence="3" id="KW-0812">Transmembrane</keyword>
<dbReference type="AlphaFoldDB" id="A0A4S4DC51"/>
<dbReference type="STRING" id="542762.A0A4S4DC51"/>
<organism evidence="8 9">
    <name type="scientific">Camellia sinensis var. sinensis</name>
    <name type="common">China tea</name>
    <dbReference type="NCBI Taxonomy" id="542762"/>
    <lineage>
        <taxon>Eukaryota</taxon>
        <taxon>Viridiplantae</taxon>
        <taxon>Streptophyta</taxon>
        <taxon>Embryophyta</taxon>
        <taxon>Tracheophyta</taxon>
        <taxon>Spermatophyta</taxon>
        <taxon>Magnoliopsida</taxon>
        <taxon>eudicotyledons</taxon>
        <taxon>Gunneridae</taxon>
        <taxon>Pentapetalae</taxon>
        <taxon>asterids</taxon>
        <taxon>Ericales</taxon>
        <taxon>Theaceae</taxon>
        <taxon>Camellia</taxon>
    </lineage>
</organism>
<keyword evidence="7" id="KW-0333">Golgi apparatus</keyword>
<dbReference type="GO" id="GO:0005789">
    <property type="term" value="C:endoplasmic reticulum membrane"/>
    <property type="evidence" value="ECO:0007669"/>
    <property type="project" value="TreeGrafter"/>
</dbReference>
<accession>A0A4S4DC51</accession>
<feature type="signal peptide" evidence="7">
    <location>
        <begin position="1"/>
        <end position="24"/>
    </location>
</feature>
<evidence type="ECO:0000256" key="6">
    <source>
        <dbReference type="ARBA" id="ARBA00023136"/>
    </source>
</evidence>
<dbReference type="GO" id="GO:0016788">
    <property type="term" value="F:hydrolase activity, acting on ester bonds"/>
    <property type="evidence" value="ECO:0007669"/>
    <property type="project" value="TreeGrafter"/>
</dbReference>
<keyword evidence="4 7" id="KW-0732">Signal</keyword>
<evidence type="ECO:0000256" key="2">
    <source>
        <dbReference type="ARBA" id="ARBA00022502"/>
    </source>
</evidence>
<keyword evidence="6" id="KW-0472">Membrane</keyword>
<keyword evidence="5" id="KW-1133">Transmembrane helix</keyword>
<evidence type="ECO:0000256" key="4">
    <source>
        <dbReference type="ARBA" id="ARBA00022729"/>
    </source>
</evidence>
<name>A0A4S4DC51_CAMSN</name>
<dbReference type="GO" id="GO:0000139">
    <property type="term" value="C:Golgi membrane"/>
    <property type="evidence" value="ECO:0007669"/>
    <property type="project" value="UniProtKB-SubCell"/>
</dbReference>
<feature type="chain" id="PRO_5021038856" description="Post-GPI attachment to proteins factor 3" evidence="7">
    <location>
        <begin position="25"/>
        <end position="249"/>
    </location>
</feature>
<dbReference type="Pfam" id="PF04080">
    <property type="entry name" value="Per1"/>
    <property type="match status" value="1"/>
</dbReference>
<dbReference type="GO" id="GO:0006506">
    <property type="term" value="P:GPI anchor biosynthetic process"/>
    <property type="evidence" value="ECO:0007669"/>
    <property type="project" value="UniProtKB-KW"/>
</dbReference>